<keyword evidence="4" id="KW-1185">Reference proteome</keyword>
<organism evidence="3 4">
    <name type="scientific">Morchella conica CCBAS932</name>
    <dbReference type="NCBI Taxonomy" id="1392247"/>
    <lineage>
        <taxon>Eukaryota</taxon>
        <taxon>Fungi</taxon>
        <taxon>Dikarya</taxon>
        <taxon>Ascomycota</taxon>
        <taxon>Pezizomycotina</taxon>
        <taxon>Pezizomycetes</taxon>
        <taxon>Pezizales</taxon>
        <taxon>Morchellaceae</taxon>
        <taxon>Morchella</taxon>
    </lineage>
</organism>
<name>A0A3N4KUQ5_9PEZI</name>
<accession>A0A3N4KUQ5</accession>
<gene>
    <name evidence="3" type="ORF">P167DRAFT_563759</name>
</gene>
<dbReference type="InterPro" id="IPR000086">
    <property type="entry name" value="NUDIX_hydrolase_dom"/>
</dbReference>
<dbReference type="CDD" id="cd02883">
    <property type="entry name" value="NUDIX_Hydrolase"/>
    <property type="match status" value="1"/>
</dbReference>
<protein>
    <recommendedName>
        <fullName evidence="2">Nudix hydrolase domain-containing protein</fullName>
    </recommendedName>
</protein>
<dbReference type="PROSITE" id="PS51462">
    <property type="entry name" value="NUDIX"/>
    <property type="match status" value="1"/>
</dbReference>
<evidence type="ECO:0000313" key="4">
    <source>
        <dbReference type="Proteomes" id="UP000277580"/>
    </source>
</evidence>
<dbReference type="GO" id="GO:0016787">
    <property type="term" value="F:hydrolase activity"/>
    <property type="evidence" value="ECO:0007669"/>
    <property type="project" value="UniProtKB-KW"/>
</dbReference>
<dbReference type="Pfam" id="PF00293">
    <property type="entry name" value="NUDIX"/>
    <property type="match status" value="1"/>
</dbReference>
<proteinExistence type="predicted"/>
<dbReference type="PRINTS" id="PR00502">
    <property type="entry name" value="NUDIXFAMILY"/>
</dbReference>
<reference evidence="3 4" key="1">
    <citation type="journal article" date="2018" name="Nat. Ecol. Evol.">
        <title>Pezizomycetes genomes reveal the molecular basis of ectomycorrhizal truffle lifestyle.</title>
        <authorList>
            <person name="Murat C."/>
            <person name="Payen T."/>
            <person name="Noel B."/>
            <person name="Kuo A."/>
            <person name="Morin E."/>
            <person name="Chen J."/>
            <person name="Kohler A."/>
            <person name="Krizsan K."/>
            <person name="Balestrini R."/>
            <person name="Da Silva C."/>
            <person name="Montanini B."/>
            <person name="Hainaut M."/>
            <person name="Levati E."/>
            <person name="Barry K.W."/>
            <person name="Belfiori B."/>
            <person name="Cichocki N."/>
            <person name="Clum A."/>
            <person name="Dockter R.B."/>
            <person name="Fauchery L."/>
            <person name="Guy J."/>
            <person name="Iotti M."/>
            <person name="Le Tacon F."/>
            <person name="Lindquist E.A."/>
            <person name="Lipzen A."/>
            <person name="Malagnac F."/>
            <person name="Mello A."/>
            <person name="Molinier V."/>
            <person name="Miyauchi S."/>
            <person name="Poulain J."/>
            <person name="Riccioni C."/>
            <person name="Rubini A."/>
            <person name="Sitrit Y."/>
            <person name="Splivallo R."/>
            <person name="Traeger S."/>
            <person name="Wang M."/>
            <person name="Zifcakova L."/>
            <person name="Wipf D."/>
            <person name="Zambonelli A."/>
            <person name="Paolocci F."/>
            <person name="Nowrousian M."/>
            <person name="Ottonello S."/>
            <person name="Baldrian P."/>
            <person name="Spatafora J.W."/>
            <person name="Henrissat B."/>
            <person name="Nagy L.G."/>
            <person name="Aury J.M."/>
            <person name="Wincker P."/>
            <person name="Grigoriev I.V."/>
            <person name="Bonfante P."/>
            <person name="Martin F.M."/>
        </authorList>
    </citation>
    <scope>NUCLEOTIDE SEQUENCE [LARGE SCALE GENOMIC DNA]</scope>
    <source>
        <strain evidence="3 4">CCBAS932</strain>
    </source>
</reference>
<dbReference type="PANTHER" id="PTHR43736:SF1">
    <property type="entry name" value="DIHYDRONEOPTERIN TRIPHOSPHATE DIPHOSPHATASE"/>
    <property type="match status" value="1"/>
</dbReference>
<dbReference type="Proteomes" id="UP000277580">
    <property type="component" value="Unassembled WGS sequence"/>
</dbReference>
<dbReference type="AlphaFoldDB" id="A0A3N4KUQ5"/>
<dbReference type="EMBL" id="ML119118">
    <property type="protein sequence ID" value="RPB14247.1"/>
    <property type="molecule type" value="Genomic_DNA"/>
</dbReference>
<dbReference type="InParanoid" id="A0A3N4KUQ5"/>
<dbReference type="PANTHER" id="PTHR43736">
    <property type="entry name" value="ADP-RIBOSE PYROPHOSPHATASE"/>
    <property type="match status" value="1"/>
</dbReference>
<keyword evidence="1" id="KW-0378">Hydrolase</keyword>
<dbReference type="InterPro" id="IPR020476">
    <property type="entry name" value="Nudix_hydrolase"/>
</dbReference>
<evidence type="ECO:0000259" key="2">
    <source>
        <dbReference type="PROSITE" id="PS51462"/>
    </source>
</evidence>
<sequence>MATQDETPSHTTTSGATYPPSLLAYALPLSTLLSTHPHITSCVVGGFIFHPTRGLLLIRRAIDEAAFPGYWEVPGGGVEAPPTDATLLDAVVREVWEETGLKVTRLLRCFGCVEFQGRSGRWWRKWNFEVEVEEGEVKLEEREHDGVLWVRGWEDVVREKCLVSSGMESAVREALGIWKEEQLERSN</sequence>
<dbReference type="OrthoDB" id="276276at2759"/>
<feature type="domain" description="Nudix hydrolase" evidence="2">
    <location>
        <begin position="39"/>
        <end position="175"/>
    </location>
</feature>
<dbReference type="Gene3D" id="3.90.79.10">
    <property type="entry name" value="Nucleoside Triphosphate Pyrophosphohydrolase"/>
    <property type="match status" value="1"/>
</dbReference>
<evidence type="ECO:0000256" key="1">
    <source>
        <dbReference type="ARBA" id="ARBA00022801"/>
    </source>
</evidence>
<dbReference type="SUPFAM" id="SSF55811">
    <property type="entry name" value="Nudix"/>
    <property type="match status" value="1"/>
</dbReference>
<evidence type="ECO:0000313" key="3">
    <source>
        <dbReference type="EMBL" id="RPB14247.1"/>
    </source>
</evidence>
<dbReference type="InterPro" id="IPR015797">
    <property type="entry name" value="NUDIX_hydrolase-like_dom_sf"/>
</dbReference>